<name>A0A6G1HVG2_9PEZI</name>
<evidence type="ECO:0000313" key="5">
    <source>
        <dbReference type="Proteomes" id="UP000799640"/>
    </source>
</evidence>
<dbReference type="AlphaFoldDB" id="A0A6G1HVG2"/>
<keyword evidence="2" id="KW-1133">Transmembrane helix</keyword>
<reference evidence="4" key="1">
    <citation type="journal article" date="2020" name="Stud. Mycol.">
        <title>101 Dothideomycetes genomes: a test case for predicting lifestyles and emergence of pathogens.</title>
        <authorList>
            <person name="Haridas S."/>
            <person name="Albert R."/>
            <person name="Binder M."/>
            <person name="Bloem J."/>
            <person name="Labutti K."/>
            <person name="Salamov A."/>
            <person name="Andreopoulos B."/>
            <person name="Baker S."/>
            <person name="Barry K."/>
            <person name="Bills G."/>
            <person name="Bluhm B."/>
            <person name="Cannon C."/>
            <person name="Castanera R."/>
            <person name="Culley D."/>
            <person name="Daum C."/>
            <person name="Ezra D."/>
            <person name="Gonzalez J."/>
            <person name="Henrissat B."/>
            <person name="Kuo A."/>
            <person name="Liang C."/>
            <person name="Lipzen A."/>
            <person name="Lutzoni F."/>
            <person name="Magnuson J."/>
            <person name="Mondo S."/>
            <person name="Nolan M."/>
            <person name="Ohm R."/>
            <person name="Pangilinan J."/>
            <person name="Park H.-J."/>
            <person name="Ramirez L."/>
            <person name="Alfaro M."/>
            <person name="Sun H."/>
            <person name="Tritt A."/>
            <person name="Yoshinaga Y."/>
            <person name="Zwiers L.-H."/>
            <person name="Turgeon B."/>
            <person name="Goodwin S."/>
            <person name="Spatafora J."/>
            <person name="Crous P."/>
            <person name="Grigoriev I."/>
        </authorList>
    </citation>
    <scope>NUCLEOTIDE SEQUENCE</scope>
    <source>
        <strain evidence="4">CBS 262.69</strain>
    </source>
</reference>
<sequence length="627" mass="67904">MTTFGIAAEASRSLGSRRSVPPGCTVALHKPPFLKPSLLPLLFIPTFYTLLICSSYYISTRLQAILLYSFCTKTFQLNSPPSSSSTSPIINLARVTNMAPKAQNMVGKKPQLRRAPRPTEWELDIPEALKRYEKAASIPGSMVSEARSTQANRAARRFEVELDMSYKKPLKPVQFVSGGFLLSHRVDVPDPEAPAPLAAKEGSPTSSDDSDVVTYPGRLSNANDVNAEILDHSGKPSQTQNFSASASGAEEILAYIEEEATVVVRRFSTEIHSGKVSPPTSPDLGGVDLGTNSSTLGAAPSGSSANEVRAGEDSGEASDASEVAVDMDATTNDLSMASILAMRNLSLDDDAYSLDDSSTGSGSPSGPTAMYRRRQEEDIMDADIDEDLKHNMLESFRKDRLKKKELKLKRQQLRAQGLLGRKNKFKAPEVPEVPEADDYTYDSFIWAIQEDFRKCLASSSKHFIMYGLNGRELQFVDRLGLRLDVDVHATGRKANAKTVYLIKSDEALEYDEERFMSAVREVGMGFAKKVRSFGGSRASRNAAAGRAPHVFGGSKFAAASPKNGHIVGAKAKEISLDNKGRLMIEKLGWVPGTPLGRLGGNGILTPITSIVRTTKLGLGTGMDPTQS</sequence>
<feature type="transmembrane region" description="Helical" evidence="2">
    <location>
        <begin position="38"/>
        <end position="58"/>
    </location>
</feature>
<dbReference type="Pfam" id="PF01585">
    <property type="entry name" value="G-patch"/>
    <property type="match status" value="1"/>
</dbReference>
<dbReference type="SMART" id="SM00443">
    <property type="entry name" value="G_patch"/>
    <property type="match status" value="1"/>
</dbReference>
<dbReference type="InterPro" id="IPR051189">
    <property type="entry name" value="Splicing_assoc_domain"/>
</dbReference>
<keyword evidence="2" id="KW-0472">Membrane</keyword>
<dbReference type="GO" id="GO:0003676">
    <property type="term" value="F:nucleic acid binding"/>
    <property type="evidence" value="ECO:0007669"/>
    <property type="project" value="InterPro"/>
</dbReference>
<feature type="domain" description="G-patch" evidence="3">
    <location>
        <begin position="576"/>
        <end position="623"/>
    </location>
</feature>
<evidence type="ECO:0000256" key="2">
    <source>
        <dbReference type="SAM" id="Phobius"/>
    </source>
</evidence>
<keyword evidence="5" id="KW-1185">Reference proteome</keyword>
<accession>A0A6G1HVG2</accession>
<dbReference type="PANTHER" id="PTHR14195">
    <property type="entry name" value="G PATCH DOMAIN CONTAINING PROTEIN 2"/>
    <property type="match status" value="1"/>
</dbReference>
<gene>
    <name evidence="4" type="ORF">EJ06DRAFT_36022</name>
</gene>
<organism evidence="4 5">
    <name type="scientific">Trichodelitschia bisporula</name>
    <dbReference type="NCBI Taxonomy" id="703511"/>
    <lineage>
        <taxon>Eukaryota</taxon>
        <taxon>Fungi</taxon>
        <taxon>Dikarya</taxon>
        <taxon>Ascomycota</taxon>
        <taxon>Pezizomycotina</taxon>
        <taxon>Dothideomycetes</taxon>
        <taxon>Dothideomycetes incertae sedis</taxon>
        <taxon>Phaeotrichales</taxon>
        <taxon>Phaeotrichaceae</taxon>
        <taxon>Trichodelitschia</taxon>
    </lineage>
</organism>
<dbReference type="InterPro" id="IPR000467">
    <property type="entry name" value="G_patch_dom"/>
</dbReference>
<dbReference type="EMBL" id="ML996696">
    <property type="protein sequence ID" value="KAF2399827.1"/>
    <property type="molecule type" value="Genomic_DNA"/>
</dbReference>
<protein>
    <recommendedName>
        <fullName evidence="3">G-patch domain-containing protein</fullName>
    </recommendedName>
</protein>
<feature type="region of interest" description="Disordered" evidence="1">
    <location>
        <begin position="272"/>
        <end position="321"/>
    </location>
</feature>
<dbReference type="OrthoDB" id="21470at2759"/>
<feature type="region of interest" description="Disordered" evidence="1">
    <location>
        <begin position="192"/>
        <end position="218"/>
    </location>
</feature>
<proteinExistence type="predicted"/>
<feature type="compositionally biased region" description="Polar residues" evidence="1">
    <location>
        <begin position="290"/>
        <end position="306"/>
    </location>
</feature>
<evidence type="ECO:0000256" key="1">
    <source>
        <dbReference type="SAM" id="MobiDB-lite"/>
    </source>
</evidence>
<dbReference type="Proteomes" id="UP000799640">
    <property type="component" value="Unassembled WGS sequence"/>
</dbReference>
<evidence type="ECO:0000259" key="3">
    <source>
        <dbReference type="PROSITE" id="PS50174"/>
    </source>
</evidence>
<keyword evidence="2" id="KW-0812">Transmembrane</keyword>
<dbReference type="PROSITE" id="PS50174">
    <property type="entry name" value="G_PATCH"/>
    <property type="match status" value="1"/>
</dbReference>
<evidence type="ECO:0000313" key="4">
    <source>
        <dbReference type="EMBL" id="KAF2399827.1"/>
    </source>
</evidence>